<evidence type="ECO:0000313" key="1">
    <source>
        <dbReference type="EMBL" id="OBQ46078.1"/>
    </source>
</evidence>
<sequence>MSEAPSQAFTVRFPHVFIDNTPVTKKHIKDAVFASLETKLNAQNRTDVEGDWCIFTFSRLEWVSENVLKIEKKRSLRADAKEIGSLVRTYSMKLYIAHDAEKNEFEVRLVPENIVSENATEGYSSQLTGDVYAPSQYDNAQLPAFTSGGQDAQVVDVVSATAQDLVDYNKNLIHYTKQKKETFSTTLDGDPILLRKLFADYLEDHESGAVVTEKGVYYAGKQLVCIVESDNAITYLCDLDIPEEVGLQGTGHRQAGAEWYILSLVKRYLTLS</sequence>
<dbReference type="AlphaFoldDB" id="A0A1B7X9Q1"/>
<gene>
    <name evidence="1" type="ORF">SP90_14375</name>
</gene>
<dbReference type="PATRIC" id="fig|1560234.3.peg.2158"/>
<protein>
    <submittedName>
        <fullName evidence="1">Uncharacterized protein</fullName>
    </submittedName>
</protein>
<proteinExistence type="predicted"/>
<dbReference type="Proteomes" id="UP000091979">
    <property type="component" value="Unassembled WGS sequence"/>
</dbReference>
<comment type="caution">
    <text evidence="1">The sequence shown here is derived from an EMBL/GenBank/DDBJ whole genome shotgun (WGS) entry which is preliminary data.</text>
</comment>
<organism evidence="1 2">
    <name type="scientific">Halodesulfovibrio spirochaetisodalis</name>
    <dbReference type="NCBI Taxonomy" id="1560234"/>
    <lineage>
        <taxon>Bacteria</taxon>
        <taxon>Pseudomonadati</taxon>
        <taxon>Thermodesulfobacteriota</taxon>
        <taxon>Desulfovibrionia</taxon>
        <taxon>Desulfovibrionales</taxon>
        <taxon>Desulfovibrionaceae</taxon>
        <taxon>Halodesulfovibrio</taxon>
    </lineage>
</organism>
<keyword evidence="2" id="KW-1185">Reference proteome</keyword>
<evidence type="ECO:0000313" key="2">
    <source>
        <dbReference type="Proteomes" id="UP000091979"/>
    </source>
</evidence>
<accession>A0A1B7X9Q1</accession>
<dbReference type="EMBL" id="JXMS01000031">
    <property type="protein sequence ID" value="OBQ46078.1"/>
    <property type="molecule type" value="Genomic_DNA"/>
</dbReference>
<name>A0A1B7X9Q1_9BACT</name>
<reference evidence="1 2" key="1">
    <citation type="submission" date="2015-01" db="EMBL/GenBank/DDBJ databases">
        <title>Desulfovibrio sp. JC271 draft genome sequence.</title>
        <authorList>
            <person name="Shivani Y."/>
            <person name="Subhash Y."/>
            <person name="Sasikala C."/>
            <person name="Ramana C.V."/>
        </authorList>
    </citation>
    <scope>NUCLEOTIDE SEQUENCE [LARGE SCALE GENOMIC DNA]</scope>
    <source>
        <strain evidence="1 2">JC271</strain>
    </source>
</reference>